<evidence type="ECO:0000256" key="1">
    <source>
        <dbReference type="SAM" id="Coils"/>
    </source>
</evidence>
<keyword evidence="1" id="KW-0175">Coiled coil</keyword>
<comment type="caution">
    <text evidence="2">The sequence shown here is derived from an EMBL/GenBank/DDBJ whole genome shotgun (WGS) entry which is preliminary data.</text>
</comment>
<gene>
    <name evidence="2" type="ORF">GP644_15930</name>
</gene>
<organism evidence="2 3">
    <name type="scientific">Parasedimentitalea maritima</name>
    <dbReference type="NCBI Taxonomy" id="2578117"/>
    <lineage>
        <taxon>Bacteria</taxon>
        <taxon>Pseudomonadati</taxon>
        <taxon>Pseudomonadota</taxon>
        <taxon>Alphaproteobacteria</taxon>
        <taxon>Rhodobacterales</taxon>
        <taxon>Paracoccaceae</taxon>
        <taxon>Parasedimentitalea</taxon>
    </lineage>
</organism>
<sequence length="173" mass="18871">MGASQNLLEIVAAAQADAKTAENRIADILKQIDGQHGSDSQSEDLCAVTVSLEAAAVDIFTLFEARMQHHFRRGPFSRKLKSLLLETGQADLAERVHQYYLAINVLKHGKGASYRELLNVPSALFVVRPADDIPVGEAHDAVGLVDVSVPGFFDGLTTTILEAYHFLENRQVS</sequence>
<evidence type="ECO:0000313" key="3">
    <source>
        <dbReference type="Proteomes" id="UP000441586"/>
    </source>
</evidence>
<reference evidence="2 3" key="1">
    <citation type="submission" date="2019-12" db="EMBL/GenBank/DDBJ databases">
        <authorList>
            <person name="Zhang Y.-J."/>
        </authorList>
    </citation>
    <scope>NUCLEOTIDE SEQUENCE [LARGE SCALE GENOMIC DNA]</scope>
    <source>
        <strain evidence="2 3">H18S-6</strain>
    </source>
</reference>
<dbReference type="AlphaFoldDB" id="A0A6A4R904"/>
<accession>A0A6A4R904</accession>
<feature type="coiled-coil region" evidence="1">
    <location>
        <begin position="4"/>
        <end position="31"/>
    </location>
</feature>
<proteinExistence type="predicted"/>
<evidence type="ECO:0000313" key="2">
    <source>
        <dbReference type="EMBL" id="KAE9628678.1"/>
    </source>
</evidence>
<dbReference type="Proteomes" id="UP000441586">
    <property type="component" value="Unassembled WGS sequence"/>
</dbReference>
<dbReference type="EMBL" id="WSFO01000009">
    <property type="protein sequence ID" value="KAE9628678.1"/>
    <property type="molecule type" value="Genomic_DNA"/>
</dbReference>
<name>A0A6A4R904_9RHOB</name>
<protein>
    <submittedName>
        <fullName evidence="2">Uncharacterized protein</fullName>
    </submittedName>
</protein>